<dbReference type="HAMAP" id="MF_02040">
    <property type="entry name" value="Mrp_NBP35"/>
    <property type="match status" value="1"/>
</dbReference>
<dbReference type="GO" id="GO:0046872">
    <property type="term" value="F:metal ion binding"/>
    <property type="evidence" value="ECO:0007669"/>
    <property type="project" value="UniProtKB-KW"/>
</dbReference>
<dbReference type="EMBL" id="BMPF01000005">
    <property type="protein sequence ID" value="GGL42376.1"/>
    <property type="molecule type" value="Genomic_DNA"/>
</dbReference>
<evidence type="ECO:0000313" key="10">
    <source>
        <dbReference type="Proteomes" id="UP000628840"/>
    </source>
</evidence>
<dbReference type="GO" id="GO:0005524">
    <property type="term" value="F:ATP binding"/>
    <property type="evidence" value="ECO:0007669"/>
    <property type="project" value="UniProtKB-UniRule"/>
</dbReference>
<keyword evidence="6" id="KW-0378">Hydrolase</keyword>
<comment type="function">
    <text evidence="6">Binds and transfers iron-sulfur (Fe-S) clusters to target apoproteins. Can hydrolyze ATP.</text>
</comment>
<reference evidence="9 10" key="1">
    <citation type="journal article" date="2019" name="Int. J. Syst. Evol. Microbiol.">
        <title>The Global Catalogue of Microorganisms (GCM) 10K type strain sequencing project: providing services to taxonomists for standard genome sequencing and annotation.</title>
        <authorList>
            <consortium name="The Broad Institute Genomics Platform"/>
            <consortium name="The Broad Institute Genome Sequencing Center for Infectious Disease"/>
            <person name="Wu L."/>
            <person name="Ma J."/>
        </authorList>
    </citation>
    <scope>NUCLEOTIDE SEQUENCE [LARGE SCALE GENOMIC DNA]</scope>
    <source>
        <strain evidence="9 10">JCM 19585</strain>
    </source>
</reference>
<dbReference type="InterPro" id="IPR044304">
    <property type="entry name" value="NUBPL-like"/>
</dbReference>
<keyword evidence="5 6" id="KW-0411">Iron-sulfur</keyword>
<feature type="binding site" evidence="6">
    <location>
        <begin position="112"/>
        <end position="119"/>
    </location>
    <ligand>
        <name>ATP</name>
        <dbReference type="ChEBI" id="CHEBI:30616"/>
    </ligand>
</feature>
<dbReference type="InterPro" id="IPR034904">
    <property type="entry name" value="FSCA_dom_sf"/>
</dbReference>
<feature type="domain" description="DUF2249" evidence="8">
    <location>
        <begin position="349"/>
        <end position="416"/>
    </location>
</feature>
<dbReference type="CDD" id="cd02037">
    <property type="entry name" value="Mrp_NBP35"/>
    <property type="match status" value="1"/>
</dbReference>
<dbReference type="InterPro" id="IPR033756">
    <property type="entry name" value="YlxH/NBP35"/>
</dbReference>
<dbReference type="PANTHER" id="PTHR42961">
    <property type="entry name" value="IRON-SULFUR PROTEIN NUBPL"/>
    <property type="match status" value="1"/>
</dbReference>
<protein>
    <recommendedName>
        <fullName evidence="6">Iron-sulfur cluster carrier protein</fullName>
    </recommendedName>
</protein>
<dbReference type="OrthoDB" id="8297at2157"/>
<keyword evidence="1 6" id="KW-0479">Metal-binding</keyword>
<dbReference type="RefSeq" id="WP_188884245.1">
    <property type="nucleotide sequence ID" value="NZ_BMPF01000005.1"/>
</dbReference>
<dbReference type="GO" id="GO:0016887">
    <property type="term" value="F:ATP hydrolysis activity"/>
    <property type="evidence" value="ECO:0007669"/>
    <property type="project" value="UniProtKB-UniRule"/>
</dbReference>
<name>A0A830F5D2_9EURY</name>
<evidence type="ECO:0000256" key="2">
    <source>
        <dbReference type="ARBA" id="ARBA00022741"/>
    </source>
</evidence>
<evidence type="ECO:0000313" key="9">
    <source>
        <dbReference type="EMBL" id="GGL42376.1"/>
    </source>
</evidence>
<evidence type="ECO:0000256" key="5">
    <source>
        <dbReference type="ARBA" id="ARBA00023014"/>
    </source>
</evidence>
<comment type="similarity">
    <text evidence="6">Belongs to the Mrp/NBP35 ATP-binding proteins family.</text>
</comment>
<keyword evidence="4 6" id="KW-0408">Iron</keyword>
<gene>
    <name evidence="9" type="ORF">GCM10009037_27400</name>
</gene>
<dbReference type="Gene3D" id="3.30.300.130">
    <property type="entry name" value="Fe-S cluster assembly (FSCA)"/>
    <property type="match status" value="1"/>
</dbReference>
<dbReference type="Proteomes" id="UP000628840">
    <property type="component" value="Unassembled WGS sequence"/>
</dbReference>
<proteinExistence type="inferred from homology"/>
<dbReference type="InterPro" id="IPR019591">
    <property type="entry name" value="Mrp/NBP35_ATP-bd"/>
</dbReference>
<comment type="subunit">
    <text evidence="6">Homodimer.</text>
</comment>
<dbReference type="SUPFAM" id="SSF52540">
    <property type="entry name" value="P-loop containing nucleoside triphosphate hydrolases"/>
    <property type="match status" value="1"/>
</dbReference>
<dbReference type="Pfam" id="PF10609">
    <property type="entry name" value="ParA"/>
    <property type="match status" value="1"/>
</dbReference>
<dbReference type="GO" id="GO:0051539">
    <property type="term" value="F:4 iron, 4 sulfur cluster binding"/>
    <property type="evidence" value="ECO:0007669"/>
    <property type="project" value="TreeGrafter"/>
</dbReference>
<accession>A0A830F5D2</accession>
<sequence length="420" mass="43953">MTPDDTTRDDATAVDDRLEPALRQVREPNADVDVIDAGLVQRATLDGGVASVGLDAATLDAGTIREVTTAVDSAVRDVPAVDSVTVHRAALTSDPEATGTDAFERVIAVASAKGGVGKSTVATQLACALAADGEDVALFDADIHGPNVPALLDVSGPVHATEDGAPRPVRSEGLEVMSVGLLSDGAPLAWRGAMAHDAVSDLFADTAWTNTDTLVVDLPPGTGDVVLTTLQEVSLDGAVVVTTPFHSALSDTEKTVELLRENDVPVLGTAVNMAGFTCERCDHDHDLFAGDTPPAERLDTPALARLPFTPALQETPTPAAIPDPVADLADAVEERYDAVWSVDLPESGVDLRGVPADERRDAVADAFGALEAGEEFVVASDRDPTPVRTFLGDLADGDAPERFEVRRQNPETWLARTVRP</sequence>
<dbReference type="GO" id="GO:0140663">
    <property type="term" value="F:ATP-dependent FeS chaperone activity"/>
    <property type="evidence" value="ECO:0007669"/>
    <property type="project" value="InterPro"/>
</dbReference>
<evidence type="ECO:0000256" key="4">
    <source>
        <dbReference type="ARBA" id="ARBA00023004"/>
    </source>
</evidence>
<dbReference type="InterPro" id="IPR018720">
    <property type="entry name" value="DUF2249"/>
</dbReference>
<evidence type="ECO:0000256" key="3">
    <source>
        <dbReference type="ARBA" id="ARBA00022840"/>
    </source>
</evidence>
<dbReference type="GO" id="GO:0016226">
    <property type="term" value="P:iron-sulfur cluster assembly"/>
    <property type="evidence" value="ECO:0007669"/>
    <property type="project" value="InterPro"/>
</dbReference>
<dbReference type="Gene3D" id="3.40.50.300">
    <property type="entry name" value="P-loop containing nucleotide triphosphate hydrolases"/>
    <property type="match status" value="1"/>
</dbReference>
<dbReference type="AlphaFoldDB" id="A0A830F5D2"/>
<evidence type="ECO:0000256" key="6">
    <source>
        <dbReference type="HAMAP-Rule" id="MF_02040"/>
    </source>
</evidence>
<keyword evidence="3 6" id="KW-0067">ATP-binding</keyword>
<organism evidence="9 10">
    <name type="scientific">Halarchaeum grantii</name>
    <dbReference type="NCBI Taxonomy" id="1193105"/>
    <lineage>
        <taxon>Archaea</taxon>
        <taxon>Methanobacteriati</taxon>
        <taxon>Methanobacteriota</taxon>
        <taxon>Stenosarchaea group</taxon>
        <taxon>Halobacteria</taxon>
        <taxon>Halobacteriales</taxon>
        <taxon>Halobacteriaceae</taxon>
    </lineage>
</organism>
<dbReference type="SUPFAM" id="SSF117916">
    <property type="entry name" value="Fe-S cluster assembly (FSCA) domain-like"/>
    <property type="match status" value="1"/>
</dbReference>
<dbReference type="Pfam" id="PF01883">
    <property type="entry name" value="FeS_assembly_P"/>
    <property type="match status" value="1"/>
</dbReference>
<dbReference type="InterPro" id="IPR002744">
    <property type="entry name" value="MIP18-like"/>
</dbReference>
<evidence type="ECO:0000256" key="1">
    <source>
        <dbReference type="ARBA" id="ARBA00022723"/>
    </source>
</evidence>
<feature type="domain" description="MIP18 family-like" evidence="7">
    <location>
        <begin position="17"/>
        <end position="86"/>
    </location>
</feature>
<evidence type="ECO:0000259" key="7">
    <source>
        <dbReference type="Pfam" id="PF01883"/>
    </source>
</evidence>
<keyword evidence="10" id="KW-1185">Reference proteome</keyword>
<dbReference type="InterPro" id="IPR027417">
    <property type="entry name" value="P-loop_NTPase"/>
</dbReference>
<dbReference type="PANTHER" id="PTHR42961:SF2">
    <property type="entry name" value="IRON-SULFUR PROTEIN NUBPL"/>
    <property type="match status" value="1"/>
</dbReference>
<dbReference type="Pfam" id="PF10006">
    <property type="entry name" value="DUF2249"/>
    <property type="match status" value="1"/>
</dbReference>
<evidence type="ECO:0000259" key="8">
    <source>
        <dbReference type="Pfam" id="PF10006"/>
    </source>
</evidence>
<keyword evidence="2 6" id="KW-0547">Nucleotide-binding</keyword>
<comment type="caution">
    <text evidence="9">The sequence shown here is derived from an EMBL/GenBank/DDBJ whole genome shotgun (WGS) entry which is preliminary data.</text>
</comment>